<evidence type="ECO:0000313" key="2">
    <source>
        <dbReference type="EMBL" id="KRM33663.1"/>
    </source>
</evidence>
<keyword evidence="3" id="KW-1185">Reference proteome</keyword>
<dbReference type="Proteomes" id="UP000051236">
    <property type="component" value="Unassembled WGS sequence"/>
</dbReference>
<keyword evidence="1" id="KW-0472">Membrane</keyword>
<dbReference type="AlphaFoldDB" id="X0QTT0"/>
<dbReference type="OrthoDB" id="2285053at2"/>
<dbReference type="PATRIC" id="fig|1423734.3.peg.2722"/>
<evidence type="ECO:0000256" key="1">
    <source>
        <dbReference type="SAM" id="Phobius"/>
    </source>
</evidence>
<gene>
    <name evidence="2" type="ORF">FC83_GL002683</name>
</gene>
<evidence type="ECO:0000313" key="3">
    <source>
        <dbReference type="Proteomes" id="UP000051236"/>
    </source>
</evidence>
<sequence length="57" mass="6856">MIIGALVWIDVLTVRIRRLHDTDRRGWWVLLVLLPFVGNICLFILMLLPTKRNSRWR</sequence>
<dbReference type="RefSeq" id="WP_081763229.1">
    <property type="nucleotide sequence ID" value="NZ_AZGA01000044.1"/>
</dbReference>
<name>X0QTT0_9LACO</name>
<accession>X0QTT0</accession>
<feature type="transmembrane region" description="Helical" evidence="1">
    <location>
        <begin position="27"/>
        <end position="48"/>
    </location>
</feature>
<keyword evidence="1" id="KW-0812">Transmembrane</keyword>
<protein>
    <recommendedName>
        <fullName evidence="4">Cardiolipin synthase N-terminal domain-containing protein</fullName>
    </recommendedName>
</protein>
<dbReference type="Pfam" id="PF05656">
    <property type="entry name" value="DUF805"/>
    <property type="match status" value="1"/>
</dbReference>
<comment type="caution">
    <text evidence="2">The sequence shown here is derived from an EMBL/GenBank/DDBJ whole genome shotgun (WGS) entry which is preliminary data.</text>
</comment>
<reference evidence="2 3" key="1">
    <citation type="journal article" date="2015" name="Genome Announc.">
        <title>Expanding the biotechnology potential of lactobacilli through comparative genomics of 213 strains and associated genera.</title>
        <authorList>
            <person name="Sun Z."/>
            <person name="Harris H.M."/>
            <person name="McCann A."/>
            <person name="Guo C."/>
            <person name="Argimon S."/>
            <person name="Zhang W."/>
            <person name="Yang X."/>
            <person name="Jeffery I.B."/>
            <person name="Cooney J.C."/>
            <person name="Kagawa T.F."/>
            <person name="Liu W."/>
            <person name="Song Y."/>
            <person name="Salvetti E."/>
            <person name="Wrobel A."/>
            <person name="Rasinkangas P."/>
            <person name="Parkhill J."/>
            <person name="Rea M.C."/>
            <person name="O'Sullivan O."/>
            <person name="Ritari J."/>
            <person name="Douillard F.P."/>
            <person name="Paul Ross R."/>
            <person name="Yang R."/>
            <person name="Briner A.E."/>
            <person name="Felis G.E."/>
            <person name="de Vos W.M."/>
            <person name="Barrangou R."/>
            <person name="Klaenhammer T.R."/>
            <person name="Caufield P.W."/>
            <person name="Cui Y."/>
            <person name="Zhang H."/>
            <person name="O'Toole P.W."/>
        </authorList>
    </citation>
    <scope>NUCLEOTIDE SEQUENCE [LARGE SCALE GENOMIC DNA]</scope>
    <source>
        <strain evidence="2 3">DSM 18527</strain>
    </source>
</reference>
<dbReference type="eggNOG" id="COG3152">
    <property type="taxonomic scope" value="Bacteria"/>
</dbReference>
<keyword evidence="1" id="KW-1133">Transmembrane helix</keyword>
<evidence type="ECO:0008006" key="4">
    <source>
        <dbReference type="Google" id="ProtNLM"/>
    </source>
</evidence>
<dbReference type="GO" id="GO:0016020">
    <property type="term" value="C:membrane"/>
    <property type="evidence" value="ECO:0007669"/>
    <property type="project" value="InterPro"/>
</dbReference>
<dbReference type="STRING" id="1423734.FC83_GL002683"/>
<organism evidence="2 3">
    <name type="scientific">Agrilactobacillus composti DSM 18527 = JCM 14202</name>
    <dbReference type="NCBI Taxonomy" id="1423734"/>
    <lineage>
        <taxon>Bacteria</taxon>
        <taxon>Bacillati</taxon>
        <taxon>Bacillota</taxon>
        <taxon>Bacilli</taxon>
        <taxon>Lactobacillales</taxon>
        <taxon>Lactobacillaceae</taxon>
        <taxon>Agrilactobacillus</taxon>
    </lineage>
</organism>
<dbReference type="InterPro" id="IPR008523">
    <property type="entry name" value="DUF805"/>
</dbReference>
<proteinExistence type="predicted"/>
<dbReference type="EMBL" id="AZGA01000044">
    <property type="protein sequence ID" value="KRM33663.1"/>
    <property type="molecule type" value="Genomic_DNA"/>
</dbReference>